<organism evidence="2 3">
    <name type="scientific">Arcticibacterium luteifluviistationis</name>
    <dbReference type="NCBI Taxonomy" id="1784714"/>
    <lineage>
        <taxon>Bacteria</taxon>
        <taxon>Pseudomonadati</taxon>
        <taxon>Bacteroidota</taxon>
        <taxon>Cytophagia</taxon>
        <taxon>Cytophagales</taxon>
        <taxon>Leadbetterellaceae</taxon>
        <taxon>Arcticibacterium</taxon>
    </lineage>
</organism>
<name>A0A2Z4GFB7_9BACT</name>
<protein>
    <recommendedName>
        <fullName evidence="4">Cell division protein FtsQ</fullName>
    </recommendedName>
</protein>
<proteinExistence type="predicted"/>
<dbReference type="RefSeq" id="WP_111373440.1">
    <property type="nucleotide sequence ID" value="NZ_CP029480.1"/>
</dbReference>
<reference evidence="2 3" key="1">
    <citation type="submission" date="2018-05" db="EMBL/GenBank/DDBJ databases">
        <title>Complete genome sequence of Arcticibacterium luteifluviistationis SM1504T, a cytophagaceae bacterium isolated from Arctic surface seawater.</title>
        <authorList>
            <person name="Li Y."/>
            <person name="Qin Q.-L."/>
        </authorList>
    </citation>
    <scope>NUCLEOTIDE SEQUENCE [LARGE SCALE GENOMIC DNA]</scope>
    <source>
        <strain evidence="2 3">SM1504</strain>
    </source>
</reference>
<dbReference type="Proteomes" id="UP000249873">
    <property type="component" value="Chromosome"/>
</dbReference>
<keyword evidence="3" id="KW-1185">Reference proteome</keyword>
<gene>
    <name evidence="2" type="ORF">DJ013_18630</name>
</gene>
<evidence type="ECO:0008006" key="4">
    <source>
        <dbReference type="Google" id="ProtNLM"/>
    </source>
</evidence>
<dbReference type="EMBL" id="CP029480">
    <property type="protein sequence ID" value="AWW00073.1"/>
    <property type="molecule type" value="Genomic_DNA"/>
</dbReference>
<evidence type="ECO:0000256" key="1">
    <source>
        <dbReference type="SAM" id="Phobius"/>
    </source>
</evidence>
<feature type="transmembrane region" description="Helical" evidence="1">
    <location>
        <begin position="12"/>
        <end position="28"/>
    </location>
</feature>
<dbReference type="OrthoDB" id="1466667at2"/>
<accession>A0A2Z4GFB7</accession>
<dbReference type="KEGG" id="als:DJ013_18630"/>
<keyword evidence="1" id="KW-0812">Transmembrane</keyword>
<evidence type="ECO:0000313" key="2">
    <source>
        <dbReference type="EMBL" id="AWW00073.1"/>
    </source>
</evidence>
<evidence type="ECO:0000313" key="3">
    <source>
        <dbReference type="Proteomes" id="UP000249873"/>
    </source>
</evidence>
<keyword evidence="1" id="KW-0472">Membrane</keyword>
<dbReference type="AlphaFoldDB" id="A0A2Z4GFB7"/>
<keyword evidence="1" id="KW-1133">Transmembrane helix</keyword>
<sequence length="253" mass="29365">MKRALNNFKEYGFAGIGLVVLLSLIAFVNEKSRVQRCQGIDIKMIKSNDQSYISKEDVKKYITKNGLEPLEGKVLSEIDLAKLEERVQQINQIEYCEVYGDLKGMLHIKVKPYIPYARLTSYISRNDQYLNENGHFFPLSKYHAERVLLLSGDYFYKKKSLQKQDDASLMELIKVIKTDDFWDAQISQMDVSKSGQIKFVPVLGNHIIEFGKAENIEQKLHKLKVFYKQIMTVKGWDTFSKVKLQYANQLVCE</sequence>